<dbReference type="GO" id="GO:0035435">
    <property type="term" value="P:phosphate ion transmembrane transport"/>
    <property type="evidence" value="ECO:0007669"/>
    <property type="project" value="InterPro"/>
</dbReference>
<feature type="domain" description="ABC transporter" evidence="4">
    <location>
        <begin position="6"/>
        <end position="246"/>
    </location>
</feature>
<dbReference type="GO" id="GO:0005315">
    <property type="term" value="F:phosphate transmembrane transporter activity"/>
    <property type="evidence" value="ECO:0007669"/>
    <property type="project" value="InterPro"/>
</dbReference>
<dbReference type="PROSITE" id="PS50893">
    <property type="entry name" value="ABC_TRANSPORTER_2"/>
    <property type="match status" value="1"/>
</dbReference>
<dbReference type="PANTHER" id="PTHR43423:SF1">
    <property type="entry name" value="ABC TRANSPORTER I FAMILY MEMBER 17"/>
    <property type="match status" value="1"/>
</dbReference>
<dbReference type="GO" id="GO:0005524">
    <property type="term" value="F:ATP binding"/>
    <property type="evidence" value="ECO:0007669"/>
    <property type="project" value="UniProtKB-KW"/>
</dbReference>
<dbReference type="PANTHER" id="PTHR43423">
    <property type="entry name" value="ABC TRANSPORTER I FAMILY MEMBER 17"/>
    <property type="match status" value="1"/>
</dbReference>
<dbReference type="GO" id="GO:0016887">
    <property type="term" value="F:ATP hydrolysis activity"/>
    <property type="evidence" value="ECO:0007669"/>
    <property type="project" value="InterPro"/>
</dbReference>
<keyword evidence="3 5" id="KW-0067">ATP-binding</keyword>
<dbReference type="Pfam" id="PF00005">
    <property type="entry name" value="ABC_tran"/>
    <property type="match status" value="1"/>
</dbReference>
<protein>
    <submittedName>
        <fullName evidence="5">Phosphate ABC transporter ATP-binding protein, PhoT family</fullName>
        <ecNumber evidence="5">3.6.3.27</ecNumber>
    </submittedName>
</protein>
<dbReference type="eggNOG" id="COG1117">
    <property type="taxonomic scope" value="Bacteria"/>
</dbReference>
<evidence type="ECO:0000256" key="1">
    <source>
        <dbReference type="ARBA" id="ARBA00022448"/>
    </source>
</evidence>
<dbReference type="PROSITE" id="PS00211">
    <property type="entry name" value="ABC_TRANSPORTER_1"/>
    <property type="match status" value="1"/>
</dbReference>
<dbReference type="InterPro" id="IPR003593">
    <property type="entry name" value="AAA+_ATPase"/>
</dbReference>
<dbReference type="SUPFAM" id="SSF52540">
    <property type="entry name" value="P-loop containing nucleoside triphosphate hydrolases"/>
    <property type="match status" value="1"/>
</dbReference>
<dbReference type="SMART" id="SM00382">
    <property type="entry name" value="AAA"/>
    <property type="match status" value="1"/>
</dbReference>
<dbReference type="NCBIfam" id="TIGR00972">
    <property type="entry name" value="3a0107s01c2"/>
    <property type="match status" value="1"/>
</dbReference>
<evidence type="ECO:0000313" key="6">
    <source>
        <dbReference type="Proteomes" id="UP000006804"/>
    </source>
</evidence>
<name>F7YXJ4_9THEM</name>
<dbReference type="RefSeq" id="WP_013931858.1">
    <property type="nucleotide sequence ID" value="NC_015707.1"/>
</dbReference>
<proteinExistence type="predicted"/>
<dbReference type="InterPro" id="IPR005670">
    <property type="entry name" value="PstB-like"/>
</dbReference>
<keyword evidence="6" id="KW-1185">Reference proteome</keyword>
<dbReference type="AlphaFoldDB" id="F7YXJ4"/>
<accession>F7YXJ4</accession>
<organism evidence="5 6">
    <name type="scientific">Pseudothermotoga thermarum DSM 5069</name>
    <dbReference type="NCBI Taxonomy" id="688269"/>
    <lineage>
        <taxon>Bacteria</taxon>
        <taxon>Thermotogati</taxon>
        <taxon>Thermotogota</taxon>
        <taxon>Thermotogae</taxon>
        <taxon>Thermotogales</taxon>
        <taxon>Thermotogaceae</taxon>
        <taxon>Pseudothermotoga</taxon>
    </lineage>
</organism>
<dbReference type="GO" id="GO:0016020">
    <property type="term" value="C:membrane"/>
    <property type="evidence" value="ECO:0007669"/>
    <property type="project" value="InterPro"/>
</dbReference>
<reference evidence="5 6" key="1">
    <citation type="submission" date="2010-11" db="EMBL/GenBank/DDBJ databases">
        <title>The complete genome of Thermotoga thermarum DSM 5069.</title>
        <authorList>
            <consortium name="US DOE Joint Genome Institute (JGI-PGF)"/>
            <person name="Lucas S."/>
            <person name="Copeland A."/>
            <person name="Lapidus A."/>
            <person name="Bruce D."/>
            <person name="Goodwin L."/>
            <person name="Pitluck S."/>
            <person name="Kyrpides N."/>
            <person name="Mavromatis K."/>
            <person name="Ivanova N."/>
            <person name="Zeytun A."/>
            <person name="Brettin T."/>
            <person name="Detter J.C."/>
            <person name="Tapia R."/>
            <person name="Han C."/>
            <person name="Land M."/>
            <person name="Hauser L."/>
            <person name="Markowitz V."/>
            <person name="Cheng J.-F."/>
            <person name="Hugenholtz P."/>
            <person name="Woyke T."/>
            <person name="Wu D."/>
            <person name="Spring S."/>
            <person name="Schroeder M."/>
            <person name="Brambilla E."/>
            <person name="Klenk H.-P."/>
            <person name="Eisen J.A."/>
        </authorList>
    </citation>
    <scope>NUCLEOTIDE SEQUENCE [LARGE SCALE GENOMIC DNA]</scope>
    <source>
        <strain evidence="5 6">DSM 5069</strain>
    </source>
</reference>
<gene>
    <name evidence="5" type="ORF">Theth_0546</name>
</gene>
<dbReference type="InterPro" id="IPR017871">
    <property type="entry name" value="ABC_transporter-like_CS"/>
</dbReference>
<dbReference type="KEGG" id="tta:Theth_0546"/>
<dbReference type="PATRIC" id="fig|688269.3.peg.566"/>
<dbReference type="EMBL" id="CP002351">
    <property type="protein sequence ID" value="AEH50635.1"/>
    <property type="molecule type" value="Genomic_DNA"/>
</dbReference>
<dbReference type="STRING" id="688269.Theth_0546"/>
<evidence type="ECO:0000313" key="5">
    <source>
        <dbReference type="EMBL" id="AEH50635.1"/>
    </source>
</evidence>
<dbReference type="CDD" id="cd03260">
    <property type="entry name" value="ABC_PstB_phosphate_transporter"/>
    <property type="match status" value="1"/>
</dbReference>
<evidence type="ECO:0000256" key="2">
    <source>
        <dbReference type="ARBA" id="ARBA00022741"/>
    </source>
</evidence>
<dbReference type="Gene3D" id="3.40.50.300">
    <property type="entry name" value="P-loop containing nucleotide triphosphate hydrolases"/>
    <property type="match status" value="1"/>
</dbReference>
<keyword evidence="2" id="KW-0547">Nucleotide-binding</keyword>
<dbReference type="HOGENOM" id="CLU_000604_1_22_0"/>
<keyword evidence="5" id="KW-0378">Hydrolase</keyword>
<dbReference type="OrthoDB" id="9802264at2"/>
<keyword evidence="1" id="KW-0813">Transport</keyword>
<dbReference type="InterPro" id="IPR027417">
    <property type="entry name" value="P-loop_NTPase"/>
</dbReference>
<evidence type="ECO:0000259" key="4">
    <source>
        <dbReference type="PROSITE" id="PS50893"/>
    </source>
</evidence>
<dbReference type="Proteomes" id="UP000006804">
    <property type="component" value="Chromosome"/>
</dbReference>
<dbReference type="EC" id="3.6.3.27" evidence="5"/>
<dbReference type="InterPro" id="IPR003439">
    <property type="entry name" value="ABC_transporter-like_ATP-bd"/>
</dbReference>
<evidence type="ECO:0000256" key="3">
    <source>
        <dbReference type="ARBA" id="ARBA00022840"/>
    </source>
</evidence>
<sequence>MSNIVFEVKDLCAYYDDHRVLSNVNVKIVEKKITAIMGPSGCGKTTFLRCLNRLNEFSPSFKMTGKIFFKGQDIQTIKNVNEYRRKVTMVFQKPNPFPMSIFDNVAYGLRLMGIKDKHELAWRVQMALEKAALWDEVKDKLKKPAVQLSGGQQQRLCIARALAIEPEVILLDEPTSALDPVATAKIERLLESLSEQYTVIIVTHSMSQALRISDYILFFYQGRLIEYGETSEMVKFPQHEITRQFLTGKIG</sequence>